<dbReference type="SUPFAM" id="SSF48726">
    <property type="entry name" value="Immunoglobulin"/>
    <property type="match status" value="1"/>
</dbReference>
<reference evidence="1" key="2">
    <citation type="submission" date="2025-09" db="UniProtKB">
        <authorList>
            <consortium name="Ensembl"/>
        </authorList>
    </citation>
    <scope>IDENTIFICATION</scope>
</reference>
<protein>
    <recommendedName>
        <fullName evidence="3">Immunoglobulin C1-set domain-containing protein</fullName>
    </recommendedName>
</protein>
<dbReference type="InterPro" id="IPR013783">
    <property type="entry name" value="Ig-like_fold"/>
</dbReference>
<evidence type="ECO:0000313" key="2">
    <source>
        <dbReference type="Proteomes" id="UP000694546"/>
    </source>
</evidence>
<proteinExistence type="predicted"/>
<evidence type="ECO:0000313" key="1">
    <source>
        <dbReference type="Ensembl" id="ENSGMOP00000025010.1"/>
    </source>
</evidence>
<evidence type="ECO:0008006" key="3">
    <source>
        <dbReference type="Google" id="ProtNLM"/>
    </source>
</evidence>
<keyword evidence="2" id="KW-1185">Reference proteome</keyword>
<dbReference type="Ensembl" id="ENSGMOT00000026491.1">
    <property type="protein sequence ID" value="ENSGMOP00000025010.1"/>
    <property type="gene ID" value="ENSGMOG00000032915.1"/>
</dbReference>
<dbReference type="Gene3D" id="2.60.40.10">
    <property type="entry name" value="Immunoglobulins"/>
    <property type="match status" value="1"/>
</dbReference>
<organism evidence="1 2">
    <name type="scientific">Gadus morhua</name>
    <name type="common">Atlantic cod</name>
    <dbReference type="NCBI Taxonomy" id="8049"/>
    <lineage>
        <taxon>Eukaryota</taxon>
        <taxon>Metazoa</taxon>
        <taxon>Chordata</taxon>
        <taxon>Craniata</taxon>
        <taxon>Vertebrata</taxon>
        <taxon>Euteleostomi</taxon>
        <taxon>Actinopterygii</taxon>
        <taxon>Neopterygii</taxon>
        <taxon>Teleostei</taxon>
        <taxon>Neoteleostei</taxon>
        <taxon>Acanthomorphata</taxon>
        <taxon>Zeiogadaria</taxon>
        <taxon>Gadariae</taxon>
        <taxon>Gadiformes</taxon>
        <taxon>Gadoidei</taxon>
        <taxon>Gadidae</taxon>
        <taxon>Gadus</taxon>
    </lineage>
</organism>
<sequence length="104" mass="11528">ISQPICGLAAWIQTGIIVFLSTAPPEVYISARPFENNLNLSCLATGFHPKEITMNIRRDGHLVDRYDGPDVKSGRTFVRCGGDVRRARPSVWEERGVLGYLGNI</sequence>
<reference evidence="1" key="1">
    <citation type="submission" date="2025-08" db="UniProtKB">
        <authorList>
            <consortium name="Ensembl"/>
        </authorList>
    </citation>
    <scope>IDENTIFICATION</scope>
</reference>
<dbReference type="Proteomes" id="UP000694546">
    <property type="component" value="Chromosome 22"/>
</dbReference>
<dbReference type="InterPro" id="IPR036179">
    <property type="entry name" value="Ig-like_dom_sf"/>
</dbReference>
<dbReference type="GeneTree" id="ENSGT00940000177196"/>
<accession>A0A8C5A321</accession>
<dbReference type="AlphaFoldDB" id="A0A8C5A321"/>
<name>A0A8C5A321_GADMO</name>